<dbReference type="InterPro" id="IPR001227">
    <property type="entry name" value="Ac_transferase_dom_sf"/>
</dbReference>
<feature type="region of interest" description="C-terminal hotdog fold" evidence="6">
    <location>
        <begin position="1156"/>
        <end position="1315"/>
    </location>
</feature>
<dbReference type="Pfam" id="PF23114">
    <property type="entry name" value="NAD-bd_HRPKS_sdrA"/>
    <property type="match status" value="1"/>
</dbReference>
<dbReference type="InterPro" id="IPR029063">
    <property type="entry name" value="SAM-dependent_MTases_sf"/>
</dbReference>
<dbReference type="InterPro" id="IPR050091">
    <property type="entry name" value="PKS_NRPS_Biosynth_Enz"/>
</dbReference>
<dbReference type="InterPro" id="IPR009081">
    <property type="entry name" value="PP-bd_ACP"/>
</dbReference>
<dbReference type="Gene3D" id="3.10.129.110">
    <property type="entry name" value="Polyketide synthase dehydratase"/>
    <property type="match status" value="1"/>
</dbReference>
<keyword evidence="2" id="KW-0597">Phosphoprotein</keyword>
<evidence type="ECO:0000256" key="6">
    <source>
        <dbReference type="PROSITE-ProRule" id="PRU01363"/>
    </source>
</evidence>
<evidence type="ECO:0000256" key="1">
    <source>
        <dbReference type="ARBA" id="ARBA00022450"/>
    </source>
</evidence>
<dbReference type="Gene3D" id="3.90.180.10">
    <property type="entry name" value="Medium-chain alcohol dehydrogenases, catalytic domain"/>
    <property type="match status" value="1"/>
</dbReference>
<dbReference type="Gene3D" id="3.40.366.10">
    <property type="entry name" value="Malonyl-Coenzyme A Acyl Carrier Protein, domain 2"/>
    <property type="match status" value="1"/>
</dbReference>
<dbReference type="Gene3D" id="3.40.50.150">
    <property type="entry name" value="Vaccinia Virus protein VP39"/>
    <property type="match status" value="1"/>
</dbReference>
<dbReference type="GO" id="GO:0004312">
    <property type="term" value="F:fatty acid synthase activity"/>
    <property type="evidence" value="ECO:0007669"/>
    <property type="project" value="TreeGrafter"/>
</dbReference>
<dbReference type="InterPro" id="IPR014043">
    <property type="entry name" value="Acyl_transferase_dom"/>
</dbReference>
<dbReference type="SMART" id="SM00829">
    <property type="entry name" value="PKS_ER"/>
    <property type="match status" value="1"/>
</dbReference>
<dbReference type="InterPro" id="IPR013968">
    <property type="entry name" value="PKS_KR"/>
</dbReference>
<organism evidence="10 11">
    <name type="scientific">Penicillium cinerascens</name>
    <dbReference type="NCBI Taxonomy" id="70096"/>
    <lineage>
        <taxon>Eukaryota</taxon>
        <taxon>Fungi</taxon>
        <taxon>Dikarya</taxon>
        <taxon>Ascomycota</taxon>
        <taxon>Pezizomycotina</taxon>
        <taxon>Eurotiomycetes</taxon>
        <taxon>Eurotiomycetidae</taxon>
        <taxon>Eurotiales</taxon>
        <taxon>Aspergillaceae</taxon>
        <taxon>Penicillium</taxon>
    </lineage>
</organism>
<dbReference type="Pfam" id="PF02801">
    <property type="entry name" value="Ketoacyl-synt_C"/>
    <property type="match status" value="1"/>
</dbReference>
<accession>A0A9W9N381</accession>
<dbReference type="Proteomes" id="UP001150904">
    <property type="component" value="Unassembled WGS sequence"/>
</dbReference>
<dbReference type="InterPro" id="IPR042104">
    <property type="entry name" value="PKS_dehydratase_sf"/>
</dbReference>
<dbReference type="Pfam" id="PF08659">
    <property type="entry name" value="KR"/>
    <property type="match status" value="1"/>
</dbReference>
<evidence type="ECO:0000313" key="11">
    <source>
        <dbReference type="Proteomes" id="UP001150904"/>
    </source>
</evidence>
<dbReference type="InterPro" id="IPR014031">
    <property type="entry name" value="Ketoacyl_synth_C"/>
</dbReference>
<reference evidence="10" key="2">
    <citation type="journal article" date="2023" name="IMA Fungus">
        <title>Comparative genomic study of the Penicillium genus elucidates a diverse pangenome and 15 lateral gene transfer events.</title>
        <authorList>
            <person name="Petersen C."/>
            <person name="Sorensen T."/>
            <person name="Nielsen M.R."/>
            <person name="Sondergaard T.E."/>
            <person name="Sorensen J.L."/>
            <person name="Fitzpatrick D.A."/>
            <person name="Frisvad J.C."/>
            <person name="Nielsen K.L."/>
        </authorList>
    </citation>
    <scope>NUCLEOTIDE SEQUENCE</scope>
    <source>
        <strain evidence="10">IBT 15544</strain>
    </source>
</reference>
<name>A0A9W9N381_9EURO</name>
<dbReference type="InterPro" id="IPR016035">
    <property type="entry name" value="Acyl_Trfase/lysoPLipase"/>
</dbReference>
<dbReference type="RefSeq" id="XP_058310547.1">
    <property type="nucleotide sequence ID" value="XM_058451085.1"/>
</dbReference>
<dbReference type="Pfam" id="PF23297">
    <property type="entry name" value="ACP_SdgA_C"/>
    <property type="match status" value="1"/>
</dbReference>
<dbReference type="Pfam" id="PF14765">
    <property type="entry name" value="PS-DH"/>
    <property type="match status" value="1"/>
</dbReference>
<feature type="domain" description="Ketosynthase family 3 (KS3)" evidence="8">
    <location>
        <begin position="40"/>
        <end position="467"/>
    </location>
</feature>
<keyword evidence="11" id="KW-1185">Reference proteome</keyword>
<dbReference type="InterPro" id="IPR049900">
    <property type="entry name" value="PKS_mFAS_DH"/>
</dbReference>
<dbReference type="InterPro" id="IPR020841">
    <property type="entry name" value="PKS_Beta-ketoAc_synthase_dom"/>
</dbReference>
<dbReference type="InterPro" id="IPR049551">
    <property type="entry name" value="PKS_DH_C"/>
</dbReference>
<dbReference type="SUPFAM" id="SSF50129">
    <property type="entry name" value="GroES-like"/>
    <property type="match status" value="1"/>
</dbReference>
<evidence type="ECO:0008006" key="12">
    <source>
        <dbReference type="Google" id="ProtNLM"/>
    </source>
</evidence>
<evidence type="ECO:0000313" key="10">
    <source>
        <dbReference type="EMBL" id="KAJ5212377.1"/>
    </source>
</evidence>
<dbReference type="SUPFAM" id="SSF55048">
    <property type="entry name" value="Probable ACP-binding domain of malonyl-CoA ACP transacylase"/>
    <property type="match status" value="1"/>
</dbReference>
<dbReference type="InterPro" id="IPR020843">
    <property type="entry name" value="ER"/>
</dbReference>
<dbReference type="InterPro" id="IPR049552">
    <property type="entry name" value="PKS_DH_N"/>
</dbReference>
<dbReference type="EMBL" id="JAPQKR010000008">
    <property type="protein sequence ID" value="KAJ5212377.1"/>
    <property type="molecule type" value="Genomic_DNA"/>
</dbReference>
<dbReference type="Pfam" id="PF13489">
    <property type="entry name" value="Methyltransf_23"/>
    <property type="match status" value="1"/>
</dbReference>
<dbReference type="InterPro" id="IPR036291">
    <property type="entry name" value="NAD(P)-bd_dom_sf"/>
</dbReference>
<dbReference type="PROSITE" id="PS52004">
    <property type="entry name" value="KS3_2"/>
    <property type="match status" value="1"/>
</dbReference>
<dbReference type="InterPro" id="IPR020807">
    <property type="entry name" value="PKS_DH"/>
</dbReference>
<dbReference type="GO" id="GO:0031177">
    <property type="term" value="F:phosphopantetheine binding"/>
    <property type="evidence" value="ECO:0007669"/>
    <property type="project" value="InterPro"/>
</dbReference>
<evidence type="ECO:0000259" key="7">
    <source>
        <dbReference type="PROSITE" id="PS50075"/>
    </source>
</evidence>
<feature type="domain" description="Carrier" evidence="7">
    <location>
        <begin position="2516"/>
        <end position="2590"/>
    </location>
</feature>
<feature type="region of interest" description="N-terminal hotdog fold" evidence="6">
    <location>
        <begin position="998"/>
        <end position="1132"/>
    </location>
</feature>
<dbReference type="OrthoDB" id="329835at2759"/>
<evidence type="ECO:0000259" key="9">
    <source>
        <dbReference type="PROSITE" id="PS52019"/>
    </source>
</evidence>
<dbReference type="Pfam" id="PF08240">
    <property type="entry name" value="ADH_N"/>
    <property type="match status" value="1"/>
</dbReference>
<dbReference type="CDD" id="cd00833">
    <property type="entry name" value="PKS"/>
    <property type="match status" value="1"/>
</dbReference>
<sequence>MQDIPITIEASSSESFSECIATQDPDDLGDDLSILAADASMPIAVVGMGFRGPGDATNVENLWKMIIEQREGWKPIPKKRWNNKAFYHPDHARHGMINVEGGHFLEEDVSLFDAPFFNMTSDEAAAMDPQQRLLLEITYEGLENAGIPLSQFMGSKTSCFVGSFSADYTDILLRDPECVPMYQCTNAGQSRAMVANRISYFYDLKGPSVTVDTACSGSLVALHLACQSLQTGDASMAVAAGFNLILSHEFMSTMSMMRFLSSDGRCYTFDEQANGYARGEAVDCLILKPLADALRDQNTIRAVIRGTGSNQDGRTTGITLPSGTAQETLIRDVYRRVGLDPKETEVVEAHGTGTQAGDPIETGVISRVFGSDRGPGQAIRIGSIKTNVGHLEGASGVAGVIKAVLMLENRMILPSRNFKTPNPRIPLEKWNLKVQLTPEPWEAPGPHRVSVNSFGYGGSNAHVIMEDAFGYLASRGLERWFLGPSNLFQNVHVDVPQPRRPSQKHRMFMVSGFDEWACHEQIRRLHNYLSTKQTFMGDDFLDDLAFTLNERRSQFMWKTGVIGTSVPNLIDSLSGTIKIRSSVRIPTLAFVFTGQGAQWAGMGRELLQAYPVFRESISKIDTFLGTVRASFRVYDEMITTSEDSHLRHPLLSQTICSALQIALVDLLASWSVYPASVAGHSSGEIAAAYASGALSMEDAMSIAFYRGMAACQLLTAQVHGGMMAIGMSPEEIQPYLTRLESGKAVVACINSPSSVTVSGDTDAIDELTEALKDNPAFSRRLNVDVAYHSHHMELVANEYLHSINHIAPRKPQNPDNQISFFSSVTGTEIQPDALGPPYWVSNLLGQVKFAESVKKLCFETNTRHTGIGISAGRRVKRLGAAQKPIVDLILEIGPHSALSAPVKQIIQADVKLKAADIEYASVLVRKQDAVSVALNAMAKMASLNYSLRFESINRQATSEKRIPRLLVDLPQYSWNHTRSYWVEPRLSKMFRNREFPRTDLLGAPDNMACPFEPRWRNYLRASEIPWLMDHKVQSDIVFPAAGYICIAIEAAMQLATDIGEVAAFALRDISIRSALIIPETIGIEIMTSLRPLSEEKPDRLERRYRFHVYSVSNDNRWTEHCTGVVGVEIKHDDTDEANPTDLVGSAMLPASASASISIIDVGQLYERLRHVGLDYGPCFANLAVAHTTENGACFAEITLPNIAAAMPMQFNHPLLIHPCTLDSMFHAIFATLADGASLERGPLIPVSIESMRVATCIVSCVGEVISTCTHVQTSPDDSVLASIVAADSNNQLCSSKPKIFVNGLRCKRLDIGPNDFKRSKYVPLVYGIEWQPDPAFLLGYAFAGQILERHGNAESVKRSPLREECEDYTSSLVNDILTRSNQHDRNRSDIVVNKYRSSLAELLQRGDAHQGIVNTAKIDEIKERQTPQSMARLLRAIRAHISSIFEDDEKDNQESRAELWNAHWEVLSTDHTYNCASRYLDLIGNKKPDISVLEISEGTGQPCRMFSQRLVAGLESQNRTPRCIKYTITYKDNSELDKIKSSLAPWSELTSFTKLDIERDISEQGLESQLYDVIIAPHGFHSVRSIQRVLANLRSMLKPSSYLLIMDYFNPEGSILDALMISTLYLWPAEILHSPFKDNMERNELGQALQDAEFTTYNLGESGPATSSDRFTVSRPRRDMESRKKRFTIISEKGHDEPVVESLQGNLEKLGCKLTLTNIANVQAKDEICVVLSDMQTQIFGSMQFDTLEKVKDIFLHSAGVLWVTRGGTVDSSCPEAGLASGFSRTARSESGAGPIITLDLDSLNPLPDCRAAEVILGVIEAHFIQRGSTAEDTEYVERDGVVLIPRVIEREEFKSDIKQAEREEKYSEQSFRQKVCPARLSSADGNQPQPYFTKDCEMAEIPAGHIGIEVRAFGLNEFDIFHESKLINTGSTLGLECSGKICALGQDVEGFSMGDRVACLGVGTARTFYQSEASAFQKINDNTSYELAAALPVVYTTAYYVVHYLARIRPHDTVLIQDAACWYGQAIIELCCMRSAAIIATVESKIQKEILSNRFRIPPHRVLIDEGNIPRRILEITNGQKANVAITFSATESSSLQGVWKCVASFGRLIQLRTRDIQKEDEHNLFCPVRNVMFSTFNIYQFQKERSDITRHVFGKIVRFLHEGRICGPSSFMVQKVGAIEEAFNAIPSEKHVVVTTEGNDDLVKILLPKDKSDLFRGDASYILVGGLGGIGRAIALWMSDHGAKHLILVNRSGLSGEAAKTTVRNLQTKHITVTVHACDITNEAEVAQMFVAVSETQPPIRGLIHGAMVLKVPETRASHSRKHNDVHIEKMTTEDYNTVLRPRYNGTWNLHRHLPTDVDFFLMLSSISGIIGNATQSAYAAGSAFMDAFAAYRNAMGLPGVSLDLGTVTDVGYLAANKELATRMQNQGFKGTDTATLLSLVEFAISQPPTGGMSQIVTGLGEWKDGDSLGNFDAPLFAHFRRRFQGFESGDSEDAIGALRDMLRACKTKEEAIPIVFDAVCGKIAAQLDISVDRIDPLTPLSEFGADSHVAVELRNWISKTLESTVSILEILASVSVLHLAGQISDRSRLVSAENNEQ</sequence>
<dbReference type="SUPFAM" id="SSF53901">
    <property type="entry name" value="Thiolase-like"/>
    <property type="match status" value="1"/>
</dbReference>
<dbReference type="InterPro" id="IPR020806">
    <property type="entry name" value="PKS_PP-bd"/>
</dbReference>
<evidence type="ECO:0000256" key="4">
    <source>
        <dbReference type="ARBA" id="ARBA00023268"/>
    </source>
</evidence>
<reference evidence="10" key="1">
    <citation type="submission" date="2022-12" db="EMBL/GenBank/DDBJ databases">
        <authorList>
            <person name="Petersen C."/>
        </authorList>
    </citation>
    <scope>NUCLEOTIDE SEQUENCE</scope>
    <source>
        <strain evidence="10">IBT 15544</strain>
    </source>
</reference>
<protein>
    <recommendedName>
        <fullName evidence="12">Carrier domain-containing protein</fullName>
    </recommendedName>
</protein>
<dbReference type="Pfam" id="PF00109">
    <property type="entry name" value="ketoacyl-synt"/>
    <property type="match status" value="1"/>
</dbReference>
<feature type="active site" description="Proton donor; for dehydratase activity" evidence="6">
    <location>
        <position position="1222"/>
    </location>
</feature>
<dbReference type="InterPro" id="IPR036736">
    <property type="entry name" value="ACP-like_sf"/>
</dbReference>
<keyword evidence="1" id="KW-0596">Phosphopantetheine</keyword>
<evidence type="ECO:0000256" key="3">
    <source>
        <dbReference type="ARBA" id="ARBA00022679"/>
    </source>
</evidence>
<feature type="active site" description="Proton acceptor; for dehydratase activity" evidence="6">
    <location>
        <position position="1030"/>
    </location>
</feature>
<keyword evidence="4" id="KW-0511">Multifunctional enzyme</keyword>
<keyword evidence="5" id="KW-0012">Acyltransferase</keyword>
<dbReference type="Pfam" id="PF00698">
    <property type="entry name" value="Acyl_transf_1"/>
    <property type="match status" value="1"/>
</dbReference>
<dbReference type="InterPro" id="IPR032821">
    <property type="entry name" value="PKS_assoc"/>
</dbReference>
<dbReference type="CDD" id="cd05195">
    <property type="entry name" value="enoyl_red"/>
    <property type="match status" value="1"/>
</dbReference>
<dbReference type="InterPro" id="IPR056501">
    <property type="entry name" value="NAD-bd_HRPKS_sdrA"/>
</dbReference>
<gene>
    <name evidence="10" type="ORF">N7498_004023</name>
</gene>
<dbReference type="InterPro" id="IPR016036">
    <property type="entry name" value="Malonyl_transacylase_ACP-bd"/>
</dbReference>
<dbReference type="GO" id="GO:0030639">
    <property type="term" value="P:polyketide biosynthetic process"/>
    <property type="evidence" value="ECO:0007669"/>
    <property type="project" value="UniProtKB-ARBA"/>
</dbReference>
<dbReference type="GO" id="GO:0006633">
    <property type="term" value="P:fatty acid biosynthetic process"/>
    <property type="evidence" value="ECO:0007669"/>
    <property type="project" value="TreeGrafter"/>
</dbReference>
<dbReference type="GO" id="GO:1901336">
    <property type="term" value="P:lactone biosynthetic process"/>
    <property type="evidence" value="ECO:0007669"/>
    <property type="project" value="UniProtKB-ARBA"/>
</dbReference>
<dbReference type="PROSITE" id="PS52019">
    <property type="entry name" value="PKS_MFAS_DH"/>
    <property type="match status" value="1"/>
</dbReference>
<dbReference type="SMART" id="SM00826">
    <property type="entry name" value="PKS_DH"/>
    <property type="match status" value="1"/>
</dbReference>
<evidence type="ECO:0000256" key="5">
    <source>
        <dbReference type="ARBA" id="ARBA00023315"/>
    </source>
</evidence>
<keyword evidence="3" id="KW-0808">Transferase</keyword>
<comment type="caution">
    <text evidence="10">The sequence shown here is derived from an EMBL/GenBank/DDBJ whole genome shotgun (WGS) entry which is preliminary data.</text>
</comment>
<dbReference type="Gene3D" id="3.40.50.720">
    <property type="entry name" value="NAD(P)-binding Rossmann-like Domain"/>
    <property type="match status" value="2"/>
</dbReference>
<evidence type="ECO:0000256" key="2">
    <source>
        <dbReference type="ARBA" id="ARBA00022553"/>
    </source>
</evidence>
<dbReference type="SUPFAM" id="SSF52151">
    <property type="entry name" value="FabD/lysophospholipase-like"/>
    <property type="match status" value="1"/>
</dbReference>
<dbReference type="SMART" id="SM00827">
    <property type="entry name" value="PKS_AT"/>
    <property type="match status" value="1"/>
</dbReference>
<dbReference type="InterPro" id="IPR057326">
    <property type="entry name" value="KR_dom"/>
</dbReference>
<dbReference type="SUPFAM" id="SSF47336">
    <property type="entry name" value="ACP-like"/>
    <property type="match status" value="1"/>
</dbReference>
<dbReference type="Pfam" id="PF21089">
    <property type="entry name" value="PKS_DH_N"/>
    <property type="match status" value="1"/>
</dbReference>
<dbReference type="GO" id="GO:0016491">
    <property type="term" value="F:oxidoreductase activity"/>
    <property type="evidence" value="ECO:0007669"/>
    <property type="project" value="InterPro"/>
</dbReference>
<dbReference type="GeneID" id="83178386"/>
<dbReference type="InterPro" id="IPR013154">
    <property type="entry name" value="ADH-like_N"/>
</dbReference>
<dbReference type="Gene3D" id="3.40.47.10">
    <property type="match status" value="1"/>
</dbReference>
<feature type="domain" description="PKS/mFAS DH" evidence="9">
    <location>
        <begin position="998"/>
        <end position="1315"/>
    </location>
</feature>
<dbReference type="PANTHER" id="PTHR43775:SF29">
    <property type="entry name" value="ASPERFURANONE POLYKETIDE SYNTHASE AFOG-RELATED"/>
    <property type="match status" value="1"/>
</dbReference>
<dbReference type="InterPro" id="IPR011032">
    <property type="entry name" value="GroES-like_sf"/>
</dbReference>
<dbReference type="SMART" id="SM00823">
    <property type="entry name" value="PKS_PP"/>
    <property type="match status" value="1"/>
</dbReference>
<dbReference type="Pfam" id="PF16197">
    <property type="entry name" value="KAsynt_C_assoc"/>
    <property type="match status" value="1"/>
</dbReference>
<proteinExistence type="predicted"/>
<dbReference type="PROSITE" id="PS50075">
    <property type="entry name" value="CARRIER"/>
    <property type="match status" value="1"/>
</dbReference>
<dbReference type="Gene3D" id="1.10.1200.10">
    <property type="entry name" value="ACP-like"/>
    <property type="match status" value="1"/>
</dbReference>
<dbReference type="InterPro" id="IPR016039">
    <property type="entry name" value="Thiolase-like"/>
</dbReference>
<dbReference type="SUPFAM" id="SSF51735">
    <property type="entry name" value="NAD(P)-binding Rossmann-fold domains"/>
    <property type="match status" value="2"/>
</dbReference>
<dbReference type="SMART" id="SM00822">
    <property type="entry name" value="PKS_KR"/>
    <property type="match status" value="1"/>
</dbReference>
<dbReference type="InterPro" id="IPR014030">
    <property type="entry name" value="Ketoacyl_synth_N"/>
</dbReference>
<evidence type="ECO:0000259" key="8">
    <source>
        <dbReference type="PROSITE" id="PS52004"/>
    </source>
</evidence>
<dbReference type="PANTHER" id="PTHR43775">
    <property type="entry name" value="FATTY ACID SYNTHASE"/>
    <property type="match status" value="1"/>
</dbReference>
<dbReference type="SUPFAM" id="SSF53335">
    <property type="entry name" value="S-adenosyl-L-methionine-dependent methyltransferases"/>
    <property type="match status" value="1"/>
</dbReference>
<dbReference type="SMART" id="SM00825">
    <property type="entry name" value="PKS_KS"/>
    <property type="match status" value="1"/>
</dbReference>